<dbReference type="RefSeq" id="WP_133587889.1">
    <property type="nucleotide sequence ID" value="NZ_CP037953.1"/>
</dbReference>
<feature type="signal peptide" evidence="2">
    <location>
        <begin position="1"/>
        <end position="16"/>
    </location>
</feature>
<keyword evidence="4" id="KW-1185">Reference proteome</keyword>
<evidence type="ECO:0000256" key="2">
    <source>
        <dbReference type="SAM" id="SignalP"/>
    </source>
</evidence>
<dbReference type="OrthoDB" id="5959317at2"/>
<proteinExistence type="predicted"/>
<protein>
    <recommendedName>
        <fullName evidence="5">Secreted protein</fullName>
    </recommendedName>
</protein>
<dbReference type="EMBL" id="SNYM01000002">
    <property type="protein sequence ID" value="TDQ50594.1"/>
    <property type="molecule type" value="Genomic_DNA"/>
</dbReference>
<comment type="caution">
    <text evidence="3">The sequence shown here is derived from an EMBL/GenBank/DDBJ whole genome shotgun (WGS) entry which is preliminary data.</text>
</comment>
<sequence length="128" mass="13447">MRTIMTLLLLALTACGTEPSTPSSDVATTPAPAAESLQAEPASPALRAALEQDAPMQCTNNEDCMVKDVGSCCGYNPQCVHKDQKVDPEAVQAKCKEEGRVSICGFQEPLGCECVANQCKGIYGAPVQ</sequence>
<name>A0A4R6V378_9GAMM</name>
<organism evidence="3 4">
    <name type="scientific">Permianibacter aggregans</name>
    <dbReference type="NCBI Taxonomy" id="1510150"/>
    <lineage>
        <taxon>Bacteria</taxon>
        <taxon>Pseudomonadati</taxon>
        <taxon>Pseudomonadota</taxon>
        <taxon>Gammaproteobacteria</taxon>
        <taxon>Pseudomonadales</taxon>
        <taxon>Pseudomonadaceae</taxon>
        <taxon>Permianibacter</taxon>
    </lineage>
</organism>
<gene>
    <name evidence="3" type="ORF">EV696_102277</name>
</gene>
<evidence type="ECO:0008006" key="5">
    <source>
        <dbReference type="Google" id="ProtNLM"/>
    </source>
</evidence>
<accession>A0A4R6V378</accession>
<feature type="compositionally biased region" description="Polar residues" evidence="1">
    <location>
        <begin position="18"/>
        <end position="27"/>
    </location>
</feature>
<evidence type="ECO:0000313" key="3">
    <source>
        <dbReference type="EMBL" id="TDQ50594.1"/>
    </source>
</evidence>
<dbReference type="PROSITE" id="PS51257">
    <property type="entry name" value="PROKAR_LIPOPROTEIN"/>
    <property type="match status" value="1"/>
</dbReference>
<dbReference type="AlphaFoldDB" id="A0A4R6V378"/>
<feature type="region of interest" description="Disordered" evidence="1">
    <location>
        <begin position="17"/>
        <end position="40"/>
    </location>
</feature>
<dbReference type="Proteomes" id="UP000295375">
    <property type="component" value="Unassembled WGS sequence"/>
</dbReference>
<keyword evidence="2" id="KW-0732">Signal</keyword>
<reference evidence="3 4" key="1">
    <citation type="submission" date="2019-03" db="EMBL/GenBank/DDBJ databases">
        <title>Genomic Encyclopedia of Type Strains, Phase IV (KMG-IV): sequencing the most valuable type-strain genomes for metagenomic binning, comparative biology and taxonomic classification.</title>
        <authorList>
            <person name="Goeker M."/>
        </authorList>
    </citation>
    <scope>NUCLEOTIDE SEQUENCE [LARGE SCALE GENOMIC DNA]</scope>
    <source>
        <strain evidence="3 4">DSM 103792</strain>
    </source>
</reference>
<evidence type="ECO:0000256" key="1">
    <source>
        <dbReference type="SAM" id="MobiDB-lite"/>
    </source>
</evidence>
<evidence type="ECO:0000313" key="4">
    <source>
        <dbReference type="Proteomes" id="UP000295375"/>
    </source>
</evidence>
<feature type="chain" id="PRO_5020458775" description="Secreted protein" evidence="2">
    <location>
        <begin position="17"/>
        <end position="128"/>
    </location>
</feature>